<dbReference type="EMBL" id="BOOW01000010">
    <property type="protein sequence ID" value="GII91516.1"/>
    <property type="molecule type" value="Genomic_DNA"/>
</dbReference>
<comment type="caution">
    <text evidence="1">The sequence shown here is derived from an EMBL/GenBank/DDBJ whole genome shotgun (WGS) entry which is preliminary data.</text>
</comment>
<proteinExistence type="predicted"/>
<evidence type="ECO:0000313" key="1">
    <source>
        <dbReference type="EMBL" id="GII91516.1"/>
    </source>
</evidence>
<evidence type="ECO:0000313" key="2">
    <source>
        <dbReference type="Proteomes" id="UP000606172"/>
    </source>
</evidence>
<accession>A0A919V620</accession>
<dbReference type="AlphaFoldDB" id="A0A919V620"/>
<gene>
    <name evidence="1" type="ORF">Ssi02_17470</name>
</gene>
<sequence length="83" mass="9456">MDFRRYISRQLNKGASTHALRRDLRYTCQGALVRARSQEQAGEASQEQAEEAWCLTILTNAPGRTRECLMFPPDGARASAKRW</sequence>
<dbReference type="Proteomes" id="UP000606172">
    <property type="component" value="Unassembled WGS sequence"/>
</dbReference>
<organism evidence="1 2">
    <name type="scientific">Sinosporangium siamense</name>
    <dbReference type="NCBI Taxonomy" id="1367973"/>
    <lineage>
        <taxon>Bacteria</taxon>
        <taxon>Bacillati</taxon>
        <taxon>Actinomycetota</taxon>
        <taxon>Actinomycetes</taxon>
        <taxon>Streptosporangiales</taxon>
        <taxon>Streptosporangiaceae</taxon>
        <taxon>Sinosporangium</taxon>
    </lineage>
</organism>
<reference evidence="1" key="1">
    <citation type="submission" date="2021-01" db="EMBL/GenBank/DDBJ databases">
        <title>Whole genome shotgun sequence of Sinosporangium siamense NBRC 109515.</title>
        <authorList>
            <person name="Komaki H."/>
            <person name="Tamura T."/>
        </authorList>
    </citation>
    <scope>NUCLEOTIDE SEQUENCE</scope>
    <source>
        <strain evidence="1">NBRC 109515</strain>
    </source>
</reference>
<protein>
    <submittedName>
        <fullName evidence="1">Uncharacterized protein</fullName>
    </submittedName>
</protein>
<name>A0A919V620_9ACTN</name>
<keyword evidence="2" id="KW-1185">Reference proteome</keyword>